<evidence type="ECO:0000256" key="6">
    <source>
        <dbReference type="ARBA" id="ARBA00023316"/>
    </source>
</evidence>
<keyword evidence="11" id="KW-1185">Reference proteome</keyword>
<dbReference type="AlphaFoldDB" id="A0A4U1JEJ7"/>
<evidence type="ECO:0000256" key="5">
    <source>
        <dbReference type="ARBA" id="ARBA00022984"/>
    </source>
</evidence>
<feature type="active site" description="Nucleophile" evidence="7">
    <location>
        <position position="610"/>
    </location>
</feature>
<keyword evidence="3" id="KW-0808">Transferase</keyword>
<evidence type="ECO:0000256" key="1">
    <source>
        <dbReference type="ARBA" id="ARBA00004752"/>
    </source>
</evidence>
<comment type="caution">
    <text evidence="10">The sequence shown here is derived from an EMBL/GenBank/DDBJ whole genome shotgun (WGS) entry which is preliminary data.</text>
</comment>
<dbReference type="GO" id="GO:0071972">
    <property type="term" value="F:peptidoglycan L,D-transpeptidase activity"/>
    <property type="evidence" value="ECO:0007669"/>
    <property type="project" value="TreeGrafter"/>
</dbReference>
<feature type="compositionally biased region" description="Basic and acidic residues" evidence="8">
    <location>
        <begin position="510"/>
        <end position="525"/>
    </location>
</feature>
<sequence>MLPRARPSASLRSVGSDRARFVAFTLAGLVALAALGCKRPGAAAQADGGVPDDAAAPPPAVQGENSHPDPPPPPGKPLLGITAFVTTVYAEPRDTSKKLGYLRVGAKVARSDEPVGKAGCPGGWYEIYPKGFVCAGDDATTDLESPILKAAAKRPDLKAALPYRYAFVRAVLPLYVKVPTAKQQYDSEFKLQEHLDWYKQNEATVNQVVLGAPDVPIDDRGVPVPGKHLGEMGLGKNSQELALGQLLGGETDADPIPFWLEGGKRLVPNISDFKVPDFAVFADRARRHTGLSLIGSFPTGEDHLNRRFAITTDLRLAPNTKIKPDLGSPWHGIELTDEFSLPLAFVRTQGAKTYRISKGKATPADDVEWRSIHALAGTMKTVEGVKYYRTKDKRWLSQLDVGLAVPPASFPEDAEKGKKWIEISITNQTFVMWEGKRPIYATLVSTGKAGLDDPKKTTATVRGVFKIRNKHITATMDSNEGSSVGGAKITTVAASHSPDGGGGKPAAPKAGDKNAKPGGKPDPKAPKGGKPAAKPAAPKPGAAKAKPAPAAAGAEKIPTRGDGEYGVTRRRGEGTFQLRDVPYIQYFESGYALHTAYWHDVFGTPRSHGCVNLSPVDAHRVFLWTDPPVPESWHAVNAGEDFGEGTTVIIHE</sequence>
<dbReference type="EMBL" id="SSMQ01000010">
    <property type="protein sequence ID" value="TKD09519.1"/>
    <property type="molecule type" value="Genomic_DNA"/>
</dbReference>
<dbReference type="SUPFAM" id="SSF141523">
    <property type="entry name" value="L,D-transpeptidase catalytic domain-like"/>
    <property type="match status" value="1"/>
</dbReference>
<feature type="region of interest" description="Disordered" evidence="8">
    <location>
        <begin position="42"/>
        <end position="77"/>
    </location>
</feature>
<evidence type="ECO:0000256" key="4">
    <source>
        <dbReference type="ARBA" id="ARBA00022960"/>
    </source>
</evidence>
<feature type="compositionally biased region" description="Low complexity" evidence="8">
    <location>
        <begin position="526"/>
        <end position="554"/>
    </location>
</feature>
<dbReference type="GO" id="GO:0071555">
    <property type="term" value="P:cell wall organization"/>
    <property type="evidence" value="ECO:0007669"/>
    <property type="project" value="UniProtKB-UniRule"/>
</dbReference>
<evidence type="ECO:0000313" key="11">
    <source>
        <dbReference type="Proteomes" id="UP000309215"/>
    </source>
</evidence>
<dbReference type="InterPro" id="IPR005490">
    <property type="entry name" value="LD_TPept_cat_dom"/>
</dbReference>
<dbReference type="InterPro" id="IPR038063">
    <property type="entry name" value="Transpep_catalytic_dom"/>
</dbReference>
<gene>
    <name evidence="10" type="ORF">E8A74_12405</name>
</gene>
<feature type="domain" description="L,D-TPase catalytic" evidence="9">
    <location>
        <begin position="419"/>
        <end position="651"/>
    </location>
</feature>
<dbReference type="Gene3D" id="2.40.440.10">
    <property type="entry name" value="L,D-transpeptidase catalytic domain-like"/>
    <property type="match status" value="2"/>
</dbReference>
<protein>
    <submittedName>
        <fullName evidence="10">L,D-transpeptidase</fullName>
    </submittedName>
</protein>
<dbReference type="RefSeq" id="WP_136929192.1">
    <property type="nucleotide sequence ID" value="NZ_SSMQ01000010.1"/>
</dbReference>
<dbReference type="PANTHER" id="PTHR30582:SF2">
    <property type="entry name" value="L,D-TRANSPEPTIDASE YCIB-RELATED"/>
    <property type="match status" value="1"/>
</dbReference>
<feature type="active site" description="Proton donor/acceptor" evidence="7">
    <location>
        <position position="594"/>
    </location>
</feature>
<dbReference type="Proteomes" id="UP000309215">
    <property type="component" value="Unassembled WGS sequence"/>
</dbReference>
<evidence type="ECO:0000256" key="8">
    <source>
        <dbReference type="SAM" id="MobiDB-lite"/>
    </source>
</evidence>
<dbReference type="GO" id="GO:0016740">
    <property type="term" value="F:transferase activity"/>
    <property type="evidence" value="ECO:0007669"/>
    <property type="project" value="UniProtKB-KW"/>
</dbReference>
<dbReference type="GO" id="GO:0005576">
    <property type="term" value="C:extracellular region"/>
    <property type="evidence" value="ECO:0007669"/>
    <property type="project" value="TreeGrafter"/>
</dbReference>
<evidence type="ECO:0000256" key="7">
    <source>
        <dbReference type="PROSITE-ProRule" id="PRU01373"/>
    </source>
</evidence>
<feature type="compositionally biased region" description="Low complexity" evidence="8">
    <location>
        <begin position="42"/>
        <end position="55"/>
    </location>
</feature>
<accession>A0A4U1JEJ7</accession>
<reference evidence="10 11" key="1">
    <citation type="submission" date="2019-04" db="EMBL/GenBank/DDBJ databases">
        <authorList>
            <person name="Li Y."/>
            <person name="Wang J."/>
        </authorList>
    </citation>
    <scope>NUCLEOTIDE SEQUENCE [LARGE SCALE GENOMIC DNA]</scope>
    <source>
        <strain evidence="10 11">DSM 14668</strain>
    </source>
</reference>
<dbReference type="CDD" id="cd16913">
    <property type="entry name" value="YkuD_like"/>
    <property type="match status" value="1"/>
</dbReference>
<name>A0A4U1JEJ7_9BACT</name>
<dbReference type="PROSITE" id="PS52029">
    <property type="entry name" value="LD_TPASE"/>
    <property type="match status" value="1"/>
</dbReference>
<organism evidence="10 11">
    <name type="scientific">Polyangium fumosum</name>
    <dbReference type="NCBI Taxonomy" id="889272"/>
    <lineage>
        <taxon>Bacteria</taxon>
        <taxon>Pseudomonadati</taxon>
        <taxon>Myxococcota</taxon>
        <taxon>Polyangia</taxon>
        <taxon>Polyangiales</taxon>
        <taxon>Polyangiaceae</taxon>
        <taxon>Polyangium</taxon>
    </lineage>
</organism>
<keyword evidence="4 7" id="KW-0133">Cell shape</keyword>
<evidence type="ECO:0000256" key="2">
    <source>
        <dbReference type="ARBA" id="ARBA00005992"/>
    </source>
</evidence>
<dbReference type="GO" id="GO:0008360">
    <property type="term" value="P:regulation of cell shape"/>
    <property type="evidence" value="ECO:0007669"/>
    <property type="project" value="UniProtKB-UniRule"/>
</dbReference>
<dbReference type="OrthoDB" id="9786799at2"/>
<dbReference type="GO" id="GO:0018104">
    <property type="term" value="P:peptidoglycan-protein cross-linking"/>
    <property type="evidence" value="ECO:0007669"/>
    <property type="project" value="TreeGrafter"/>
</dbReference>
<dbReference type="UniPathway" id="UPA00219"/>
<evidence type="ECO:0000256" key="3">
    <source>
        <dbReference type="ARBA" id="ARBA00022679"/>
    </source>
</evidence>
<comment type="similarity">
    <text evidence="2">Belongs to the YkuD family.</text>
</comment>
<dbReference type="Pfam" id="PF03734">
    <property type="entry name" value="YkuD"/>
    <property type="match status" value="1"/>
</dbReference>
<keyword evidence="5 7" id="KW-0573">Peptidoglycan synthesis</keyword>
<comment type="pathway">
    <text evidence="1 7">Cell wall biogenesis; peptidoglycan biosynthesis.</text>
</comment>
<keyword evidence="6 7" id="KW-0961">Cell wall biogenesis/degradation</keyword>
<evidence type="ECO:0000313" key="10">
    <source>
        <dbReference type="EMBL" id="TKD09519.1"/>
    </source>
</evidence>
<evidence type="ECO:0000259" key="9">
    <source>
        <dbReference type="PROSITE" id="PS52029"/>
    </source>
</evidence>
<feature type="region of interest" description="Disordered" evidence="8">
    <location>
        <begin position="492"/>
        <end position="568"/>
    </location>
</feature>
<proteinExistence type="inferred from homology"/>
<dbReference type="InterPro" id="IPR050979">
    <property type="entry name" value="LD-transpeptidase"/>
</dbReference>
<dbReference type="PANTHER" id="PTHR30582">
    <property type="entry name" value="L,D-TRANSPEPTIDASE"/>
    <property type="match status" value="1"/>
</dbReference>